<name>A0AAV3WYR9_9GAST</name>
<accession>A0AAV3WYR9</accession>
<feature type="compositionally biased region" description="Low complexity" evidence="1">
    <location>
        <begin position="72"/>
        <end position="83"/>
    </location>
</feature>
<gene>
    <name evidence="2" type="ORF">PoB_000134600</name>
</gene>
<dbReference type="Proteomes" id="UP000735302">
    <property type="component" value="Unassembled WGS sequence"/>
</dbReference>
<feature type="compositionally biased region" description="Low complexity" evidence="1">
    <location>
        <begin position="11"/>
        <end position="49"/>
    </location>
</feature>
<evidence type="ECO:0000256" key="1">
    <source>
        <dbReference type="SAM" id="MobiDB-lite"/>
    </source>
</evidence>
<proteinExistence type="predicted"/>
<sequence>MIGDAVRLKLNNKTTTTTTKNNTNNNNSNNNSNKNISNNIDNNSNKNKNPTAISQKRPGPDPVETGFQEFRSPSPTKVTSSQTTTATTIFYINNSLDSSNSGSIINKLPGTTAIRVSSTALTATIPLTTTTDKKKTVIMKGGRRRVLSTFQIPKSDPRCSWPRPLVLPSLERPPQVTSAVRRRHALNLGLSPQLSRQVSDIRLLHNRRRGWGVGLTDQLFDPTGTNKGQRLSTVLDTGRNVHQASRAKIRNPRPFKNAGPTNSNPSSARFRYVHVPKMASNQAPGMLRRPTVDPVAPVVENGPLFHLLIRGKELKPLCRDGNDESDGKFYSNHFPLLLRKFSNSSLPETGKKKVMTESDVEEQLRLSERRCRARQIWERIKRADDKLRKFETDPEDFGPIETELRTELFNPTTWNWNLERYSLDTR</sequence>
<organism evidence="2 3">
    <name type="scientific">Plakobranchus ocellatus</name>
    <dbReference type="NCBI Taxonomy" id="259542"/>
    <lineage>
        <taxon>Eukaryota</taxon>
        <taxon>Metazoa</taxon>
        <taxon>Spiralia</taxon>
        <taxon>Lophotrochozoa</taxon>
        <taxon>Mollusca</taxon>
        <taxon>Gastropoda</taxon>
        <taxon>Heterobranchia</taxon>
        <taxon>Euthyneura</taxon>
        <taxon>Panpulmonata</taxon>
        <taxon>Sacoglossa</taxon>
        <taxon>Placobranchoidea</taxon>
        <taxon>Plakobranchidae</taxon>
        <taxon>Plakobranchus</taxon>
    </lineage>
</organism>
<feature type="region of interest" description="Disordered" evidence="1">
    <location>
        <begin position="1"/>
        <end position="83"/>
    </location>
</feature>
<protein>
    <submittedName>
        <fullName evidence="2">Uncharacterized protein</fullName>
    </submittedName>
</protein>
<dbReference type="EMBL" id="BLXT01000167">
    <property type="protein sequence ID" value="GFN74840.1"/>
    <property type="molecule type" value="Genomic_DNA"/>
</dbReference>
<evidence type="ECO:0000313" key="3">
    <source>
        <dbReference type="Proteomes" id="UP000735302"/>
    </source>
</evidence>
<evidence type="ECO:0000313" key="2">
    <source>
        <dbReference type="EMBL" id="GFN74840.1"/>
    </source>
</evidence>
<keyword evidence="3" id="KW-1185">Reference proteome</keyword>
<dbReference type="AlphaFoldDB" id="A0AAV3WYR9"/>
<comment type="caution">
    <text evidence="2">The sequence shown here is derived from an EMBL/GenBank/DDBJ whole genome shotgun (WGS) entry which is preliminary data.</text>
</comment>
<reference evidence="2 3" key="1">
    <citation type="journal article" date="2021" name="Elife">
        <title>Chloroplast acquisition without the gene transfer in kleptoplastic sea slugs, Plakobranchus ocellatus.</title>
        <authorList>
            <person name="Maeda T."/>
            <person name="Takahashi S."/>
            <person name="Yoshida T."/>
            <person name="Shimamura S."/>
            <person name="Takaki Y."/>
            <person name="Nagai Y."/>
            <person name="Toyoda A."/>
            <person name="Suzuki Y."/>
            <person name="Arimoto A."/>
            <person name="Ishii H."/>
            <person name="Satoh N."/>
            <person name="Nishiyama T."/>
            <person name="Hasebe M."/>
            <person name="Maruyama T."/>
            <person name="Minagawa J."/>
            <person name="Obokata J."/>
            <person name="Shigenobu S."/>
        </authorList>
    </citation>
    <scope>NUCLEOTIDE SEQUENCE [LARGE SCALE GENOMIC DNA]</scope>
</reference>